<evidence type="ECO:0000313" key="4">
    <source>
        <dbReference type="Proteomes" id="UP000509383"/>
    </source>
</evidence>
<proteinExistence type="predicted"/>
<gene>
    <name evidence="2" type="ORF">TUM18999_36220</name>
    <name evidence="3" type="ORF">TUM20286_44910</name>
</gene>
<evidence type="ECO:0000256" key="1">
    <source>
        <dbReference type="SAM" id="Phobius"/>
    </source>
</evidence>
<dbReference type="RefSeq" id="WP_173177433.1">
    <property type="nucleotide sequence ID" value="NZ_AP023189.1"/>
</dbReference>
<dbReference type="Proteomes" id="UP000509383">
    <property type="component" value="Chromosome"/>
</dbReference>
<keyword evidence="1" id="KW-1133">Transmembrane helix</keyword>
<dbReference type="EMBL" id="BQKM01000013">
    <property type="protein sequence ID" value="GJN54739.1"/>
    <property type="molecule type" value="Genomic_DNA"/>
</dbReference>
<reference evidence="2 4" key="1">
    <citation type="submission" date="2020-05" db="EMBL/GenBank/DDBJ databases">
        <title>Characterization of novel class B3 metallo-beta-lactamase from novel Pseudomonas species.</title>
        <authorList>
            <person name="Yamada K."/>
            <person name="Aoki K."/>
            <person name="Ishii Y."/>
        </authorList>
    </citation>
    <scope>NUCLEOTIDE SEQUENCE [LARGE SCALE GENOMIC DNA]</scope>
    <source>
        <strain evidence="2 4">TUM18999</strain>
        <strain evidence="3 5">TUM20286</strain>
    </source>
</reference>
<sequence>MDEILGGVIRVIGWLLRAVLEVLVEGVLFWIGWPFVKAFTLGRYPRGRFLDDMSESAWVSAVGLVVCVLVLLLAIWLL</sequence>
<keyword evidence="1" id="KW-0812">Transmembrane</keyword>
<name>A0A6J4EA76_9PSED</name>
<dbReference type="EMBL" id="AP023189">
    <property type="protein sequence ID" value="BCG25431.1"/>
    <property type="molecule type" value="Genomic_DNA"/>
</dbReference>
<protein>
    <submittedName>
        <fullName evidence="2">Uncharacterized protein</fullName>
    </submittedName>
</protein>
<feature type="transmembrane region" description="Helical" evidence="1">
    <location>
        <begin position="12"/>
        <end position="36"/>
    </location>
</feature>
<accession>A0A6J4EA76</accession>
<keyword evidence="1" id="KW-0472">Membrane</keyword>
<evidence type="ECO:0000313" key="3">
    <source>
        <dbReference type="EMBL" id="GJN54739.1"/>
    </source>
</evidence>
<feature type="transmembrane region" description="Helical" evidence="1">
    <location>
        <begin position="57"/>
        <end position="77"/>
    </location>
</feature>
<dbReference type="KEGG" id="ptw:TUM18999_36220"/>
<dbReference type="AlphaFoldDB" id="A0A6J4EA76"/>
<evidence type="ECO:0000313" key="5">
    <source>
        <dbReference type="Proteomes" id="UP001054892"/>
    </source>
</evidence>
<organism evidence="2 4">
    <name type="scientific">Pseudomonas tohonis</name>
    <dbReference type="NCBI Taxonomy" id="2725477"/>
    <lineage>
        <taxon>Bacteria</taxon>
        <taxon>Pseudomonadati</taxon>
        <taxon>Pseudomonadota</taxon>
        <taxon>Gammaproteobacteria</taxon>
        <taxon>Pseudomonadales</taxon>
        <taxon>Pseudomonadaceae</taxon>
        <taxon>Pseudomonas</taxon>
    </lineage>
</organism>
<dbReference type="Proteomes" id="UP001054892">
    <property type="component" value="Unassembled WGS sequence"/>
</dbReference>
<evidence type="ECO:0000313" key="2">
    <source>
        <dbReference type="EMBL" id="BCG25431.1"/>
    </source>
</evidence>
<keyword evidence="5" id="KW-1185">Reference proteome</keyword>